<dbReference type="SMART" id="SM00248">
    <property type="entry name" value="ANK"/>
    <property type="match status" value="3"/>
</dbReference>
<evidence type="ECO:0008006" key="6">
    <source>
        <dbReference type="Google" id="ProtNLM"/>
    </source>
</evidence>
<sequence>MGGKTFQELMSIKKKASDINSKEIFEKYQKSSEFWDVQIIDVNQHGLSGDTMLHIAAWQGSTEDMNKLILLGSDVNSVGDLGNTPLHHAVLFDQMESIKLLLNHNVNVDIKNESGEKPLDIAKRNNRKEIINLIIKKSNKNT</sequence>
<evidence type="ECO:0000313" key="5">
    <source>
        <dbReference type="Proteomes" id="UP001199659"/>
    </source>
</evidence>
<dbReference type="PROSITE" id="PS50297">
    <property type="entry name" value="ANK_REP_REGION"/>
    <property type="match status" value="2"/>
</dbReference>
<evidence type="ECO:0000256" key="3">
    <source>
        <dbReference type="PROSITE-ProRule" id="PRU00023"/>
    </source>
</evidence>
<dbReference type="EMBL" id="CP087880">
    <property type="protein sequence ID" value="UGS42587.1"/>
    <property type="molecule type" value="Genomic_DNA"/>
</dbReference>
<evidence type="ECO:0000256" key="1">
    <source>
        <dbReference type="ARBA" id="ARBA00022737"/>
    </source>
</evidence>
<dbReference type="Pfam" id="PF12796">
    <property type="entry name" value="Ank_2"/>
    <property type="match status" value="1"/>
</dbReference>
<dbReference type="PANTHER" id="PTHR24171:SF9">
    <property type="entry name" value="ANKYRIN REPEAT DOMAIN-CONTAINING PROTEIN 39"/>
    <property type="match status" value="1"/>
</dbReference>
<reference evidence="4 5" key="1">
    <citation type="journal article" date="2022" name="Int. J. Syst. Evol. Microbiol.">
        <title>Pseudocitrobacter corydidari sp. nov., isolated from the Asian emerald cockroach Corydidarum magnifica.</title>
        <authorList>
            <person name="Guzman J."/>
            <person name="Poehlein A."/>
            <person name="Glaeser S.P."/>
            <person name="Schwengers O."/>
            <person name="Blom J."/>
            <person name="Hollensteiner J."/>
            <person name="Kampfer P."/>
            <person name="Vilcinskas A."/>
        </authorList>
    </citation>
    <scope>NUCLEOTIDE SEQUENCE [LARGE SCALE GENOMIC DNA]</scope>
    <source>
        <strain evidence="4">G163CM</strain>
    </source>
</reference>
<protein>
    <recommendedName>
        <fullName evidence="6">Ankyrin repeat domain-containing protein</fullName>
    </recommendedName>
</protein>
<dbReference type="PANTHER" id="PTHR24171">
    <property type="entry name" value="ANKYRIN REPEAT DOMAIN-CONTAINING PROTEIN 39-RELATED"/>
    <property type="match status" value="1"/>
</dbReference>
<accession>A0ABY3S7A0</accession>
<dbReference type="RefSeq" id="WP_231825686.1">
    <property type="nucleotide sequence ID" value="NZ_CP087880.1"/>
</dbReference>
<organism evidence="4 5">
    <name type="scientific">Pseudocitrobacter corydidari</name>
    <dbReference type="NCBI Taxonomy" id="2891570"/>
    <lineage>
        <taxon>Bacteria</taxon>
        <taxon>Pseudomonadati</taxon>
        <taxon>Pseudomonadota</taxon>
        <taxon>Gammaproteobacteria</taxon>
        <taxon>Enterobacterales</taxon>
        <taxon>Enterobacteriaceae</taxon>
        <taxon>Pseudocitrobacter</taxon>
    </lineage>
</organism>
<keyword evidence="5" id="KW-1185">Reference proteome</keyword>
<name>A0ABY3S7A0_9ENTR</name>
<dbReference type="SUPFAM" id="SSF48403">
    <property type="entry name" value="Ankyrin repeat"/>
    <property type="match status" value="1"/>
</dbReference>
<dbReference type="Gene3D" id="1.25.40.20">
    <property type="entry name" value="Ankyrin repeat-containing domain"/>
    <property type="match status" value="1"/>
</dbReference>
<feature type="repeat" description="ANK" evidence="3">
    <location>
        <begin position="48"/>
        <end position="80"/>
    </location>
</feature>
<dbReference type="Proteomes" id="UP001199659">
    <property type="component" value="Chromosome"/>
</dbReference>
<keyword evidence="2 3" id="KW-0040">ANK repeat</keyword>
<dbReference type="InterPro" id="IPR002110">
    <property type="entry name" value="Ankyrin_rpt"/>
</dbReference>
<gene>
    <name evidence="4" type="ORF">G163CM_33280</name>
</gene>
<dbReference type="PROSITE" id="PS50088">
    <property type="entry name" value="ANK_REPEAT"/>
    <property type="match status" value="2"/>
</dbReference>
<evidence type="ECO:0000313" key="4">
    <source>
        <dbReference type="EMBL" id="UGS42587.1"/>
    </source>
</evidence>
<proteinExistence type="predicted"/>
<keyword evidence="1" id="KW-0677">Repeat</keyword>
<evidence type="ECO:0000256" key="2">
    <source>
        <dbReference type="ARBA" id="ARBA00023043"/>
    </source>
</evidence>
<dbReference type="InterPro" id="IPR036770">
    <property type="entry name" value="Ankyrin_rpt-contain_sf"/>
</dbReference>
<feature type="repeat" description="ANK" evidence="3">
    <location>
        <begin position="81"/>
        <end position="113"/>
    </location>
</feature>